<feature type="non-terminal residue" evidence="1">
    <location>
        <position position="1"/>
    </location>
</feature>
<gene>
    <name evidence="1" type="ORF">B0H16DRAFT_1231072</name>
</gene>
<sequence length="368" mass="41895">KEPPLDTINSYWTPLVDAFLTLWVDGVKFSRTYEYKGGRVVRCAIVVVICDLPAARKIGGFSTYSHRRFCTHCVCVGYDDFNTSRWQRRTATECRVWMEKYKNAPTGAAAKRYFDQSGLRWTEFLRLPYFDVSRMIVVDCMHNLFLGLLRAHFRGILGFRASTTNPPPRPAILISIPEDPDNPLPTKANDTKTLARAIKALQKRRTEHSDMQALWNDIAHIIKPSWVTSLPAEVGGSASGGKLKADQWRVLGTVYMPLTLVRLWSNSDPASVQRQLLDLTMDLVSAVILAASRETSVSTAEAYHRYMLSYRAGLQKLFPDYDCLPNHHMALHITECLLLFGPVHGWWTFPFERLIGTLQRIPTNYRQG</sequence>
<dbReference type="AlphaFoldDB" id="A0AAD7MDC1"/>
<organism evidence="1 2">
    <name type="scientific">Mycena metata</name>
    <dbReference type="NCBI Taxonomy" id="1033252"/>
    <lineage>
        <taxon>Eukaryota</taxon>
        <taxon>Fungi</taxon>
        <taxon>Dikarya</taxon>
        <taxon>Basidiomycota</taxon>
        <taxon>Agaricomycotina</taxon>
        <taxon>Agaricomycetes</taxon>
        <taxon>Agaricomycetidae</taxon>
        <taxon>Agaricales</taxon>
        <taxon>Marasmiineae</taxon>
        <taxon>Mycenaceae</taxon>
        <taxon>Mycena</taxon>
    </lineage>
</organism>
<accession>A0AAD7MDC1</accession>
<dbReference type="EMBL" id="JARKIB010000385">
    <property type="protein sequence ID" value="KAJ7711815.1"/>
    <property type="molecule type" value="Genomic_DNA"/>
</dbReference>
<name>A0AAD7MDC1_9AGAR</name>
<dbReference type="Proteomes" id="UP001215598">
    <property type="component" value="Unassembled WGS sequence"/>
</dbReference>
<evidence type="ECO:0000313" key="1">
    <source>
        <dbReference type="EMBL" id="KAJ7711815.1"/>
    </source>
</evidence>
<evidence type="ECO:0008006" key="3">
    <source>
        <dbReference type="Google" id="ProtNLM"/>
    </source>
</evidence>
<comment type="caution">
    <text evidence="1">The sequence shown here is derived from an EMBL/GenBank/DDBJ whole genome shotgun (WGS) entry which is preliminary data.</text>
</comment>
<keyword evidence="2" id="KW-1185">Reference proteome</keyword>
<reference evidence="1" key="1">
    <citation type="submission" date="2023-03" db="EMBL/GenBank/DDBJ databases">
        <title>Massive genome expansion in bonnet fungi (Mycena s.s.) driven by repeated elements and novel gene families across ecological guilds.</title>
        <authorList>
            <consortium name="Lawrence Berkeley National Laboratory"/>
            <person name="Harder C.B."/>
            <person name="Miyauchi S."/>
            <person name="Viragh M."/>
            <person name="Kuo A."/>
            <person name="Thoen E."/>
            <person name="Andreopoulos B."/>
            <person name="Lu D."/>
            <person name="Skrede I."/>
            <person name="Drula E."/>
            <person name="Henrissat B."/>
            <person name="Morin E."/>
            <person name="Kohler A."/>
            <person name="Barry K."/>
            <person name="LaButti K."/>
            <person name="Morin E."/>
            <person name="Salamov A."/>
            <person name="Lipzen A."/>
            <person name="Mereny Z."/>
            <person name="Hegedus B."/>
            <person name="Baldrian P."/>
            <person name="Stursova M."/>
            <person name="Weitz H."/>
            <person name="Taylor A."/>
            <person name="Grigoriev I.V."/>
            <person name="Nagy L.G."/>
            <person name="Martin F."/>
            <person name="Kauserud H."/>
        </authorList>
    </citation>
    <scope>NUCLEOTIDE SEQUENCE</scope>
    <source>
        <strain evidence="1">CBHHK182m</strain>
    </source>
</reference>
<evidence type="ECO:0000313" key="2">
    <source>
        <dbReference type="Proteomes" id="UP001215598"/>
    </source>
</evidence>
<feature type="non-terminal residue" evidence="1">
    <location>
        <position position="368"/>
    </location>
</feature>
<dbReference type="PANTHER" id="PTHR46579">
    <property type="entry name" value="F5/8 TYPE C DOMAIN-CONTAINING PROTEIN-RELATED"/>
    <property type="match status" value="1"/>
</dbReference>
<proteinExistence type="predicted"/>
<protein>
    <recommendedName>
        <fullName evidence="3">DUF4218 domain-containing protein</fullName>
    </recommendedName>
</protein>
<dbReference type="PANTHER" id="PTHR46579:SF1">
    <property type="entry name" value="F5_8 TYPE C DOMAIN-CONTAINING PROTEIN"/>
    <property type="match status" value="1"/>
</dbReference>